<dbReference type="Proteomes" id="UP001066276">
    <property type="component" value="Chromosome 11"/>
</dbReference>
<gene>
    <name evidence="2" type="ORF">NDU88_007481</name>
</gene>
<sequence>MKKPVCRNPERGGHHLLGSRPKAAGHVCPPGVSVPPQLPRDPGLPGRSPPHPPPHGVLATDPSICREVQGPHGSSTPPRHRGLVSTEALAARVGQTAASRALHALRAKPASYRSPWPQWASLARPPPFRLSEGIALLVPRPGATTPAPGIHRAGP</sequence>
<keyword evidence="3" id="KW-1185">Reference proteome</keyword>
<evidence type="ECO:0000313" key="3">
    <source>
        <dbReference type="Proteomes" id="UP001066276"/>
    </source>
</evidence>
<proteinExistence type="predicted"/>
<reference evidence="2" key="1">
    <citation type="journal article" date="2022" name="bioRxiv">
        <title>Sequencing and chromosome-scale assembly of the giantPleurodeles waltlgenome.</title>
        <authorList>
            <person name="Brown T."/>
            <person name="Elewa A."/>
            <person name="Iarovenko S."/>
            <person name="Subramanian E."/>
            <person name="Araus A.J."/>
            <person name="Petzold A."/>
            <person name="Susuki M."/>
            <person name="Suzuki K.-i.T."/>
            <person name="Hayashi T."/>
            <person name="Toyoda A."/>
            <person name="Oliveira C."/>
            <person name="Osipova E."/>
            <person name="Leigh N.D."/>
            <person name="Simon A."/>
            <person name="Yun M.H."/>
        </authorList>
    </citation>
    <scope>NUCLEOTIDE SEQUENCE</scope>
    <source>
        <strain evidence="2">20211129_DDA</strain>
        <tissue evidence="2">Liver</tissue>
    </source>
</reference>
<comment type="caution">
    <text evidence="2">The sequence shown here is derived from an EMBL/GenBank/DDBJ whole genome shotgun (WGS) entry which is preliminary data.</text>
</comment>
<dbReference type="AlphaFoldDB" id="A0AAV7LT07"/>
<evidence type="ECO:0000313" key="2">
    <source>
        <dbReference type="EMBL" id="KAJ1094406.1"/>
    </source>
</evidence>
<organism evidence="2 3">
    <name type="scientific">Pleurodeles waltl</name>
    <name type="common">Iberian ribbed newt</name>
    <dbReference type="NCBI Taxonomy" id="8319"/>
    <lineage>
        <taxon>Eukaryota</taxon>
        <taxon>Metazoa</taxon>
        <taxon>Chordata</taxon>
        <taxon>Craniata</taxon>
        <taxon>Vertebrata</taxon>
        <taxon>Euteleostomi</taxon>
        <taxon>Amphibia</taxon>
        <taxon>Batrachia</taxon>
        <taxon>Caudata</taxon>
        <taxon>Salamandroidea</taxon>
        <taxon>Salamandridae</taxon>
        <taxon>Pleurodelinae</taxon>
        <taxon>Pleurodeles</taxon>
    </lineage>
</organism>
<name>A0AAV7LT07_PLEWA</name>
<protein>
    <submittedName>
        <fullName evidence="2">Uncharacterized protein</fullName>
    </submittedName>
</protein>
<feature type="region of interest" description="Disordered" evidence="1">
    <location>
        <begin position="1"/>
        <end position="82"/>
    </location>
</feature>
<evidence type="ECO:0000256" key="1">
    <source>
        <dbReference type="SAM" id="MobiDB-lite"/>
    </source>
</evidence>
<accession>A0AAV7LT07</accession>
<dbReference type="EMBL" id="JANPWB010000015">
    <property type="protein sequence ID" value="KAJ1094406.1"/>
    <property type="molecule type" value="Genomic_DNA"/>
</dbReference>